<dbReference type="PATRIC" id="fig|1341181.4.peg.1688"/>
<name>V6SNU0_9FLAO</name>
<evidence type="ECO:0000313" key="2">
    <source>
        <dbReference type="Proteomes" id="UP000018004"/>
    </source>
</evidence>
<keyword evidence="2" id="KW-1185">Reference proteome</keyword>
<evidence type="ECO:0000313" key="1">
    <source>
        <dbReference type="EMBL" id="ESU28363.1"/>
    </source>
</evidence>
<reference evidence="1 2" key="1">
    <citation type="submission" date="2013-08" db="EMBL/GenBank/DDBJ databases">
        <title>Flavobacterium limnosediminis JC2902 genome sequencing.</title>
        <authorList>
            <person name="Lee K."/>
            <person name="Yi H."/>
            <person name="Park S."/>
            <person name="Chun J."/>
        </authorList>
    </citation>
    <scope>NUCLEOTIDE SEQUENCE [LARGE SCALE GENOMIC DNA]</scope>
    <source>
        <strain evidence="1 2">JC2902</strain>
    </source>
</reference>
<sequence length="69" mass="7612">MGLAPTTVLSHLQALKKAGLLKGSVSSGSKLCYCIDWQTLNDFKINLGNLHEKITLHHTKVFENKGKCM</sequence>
<accession>V6SNU0</accession>
<dbReference type="EMBL" id="AVGG01000007">
    <property type="protein sequence ID" value="ESU28363.1"/>
    <property type="molecule type" value="Genomic_DNA"/>
</dbReference>
<comment type="caution">
    <text evidence="1">The sequence shown here is derived from an EMBL/GenBank/DDBJ whole genome shotgun (WGS) entry which is preliminary data.</text>
</comment>
<dbReference type="Proteomes" id="UP000018004">
    <property type="component" value="Unassembled WGS sequence"/>
</dbReference>
<dbReference type="AlphaFoldDB" id="V6SNU0"/>
<proteinExistence type="predicted"/>
<evidence type="ECO:0008006" key="3">
    <source>
        <dbReference type="Google" id="ProtNLM"/>
    </source>
</evidence>
<gene>
    <name evidence="1" type="ORF">FLJC2902T_17140</name>
</gene>
<organism evidence="1 2">
    <name type="scientific">Flavobacterium limnosediminis JC2902</name>
    <dbReference type="NCBI Taxonomy" id="1341181"/>
    <lineage>
        <taxon>Bacteria</taxon>
        <taxon>Pseudomonadati</taxon>
        <taxon>Bacteroidota</taxon>
        <taxon>Flavobacteriia</taxon>
        <taxon>Flavobacteriales</taxon>
        <taxon>Flavobacteriaceae</taxon>
        <taxon>Flavobacterium</taxon>
    </lineage>
</organism>
<protein>
    <recommendedName>
        <fullName evidence="3">HTH arsR-type domain-containing protein</fullName>
    </recommendedName>
</protein>